<proteinExistence type="predicted"/>
<accession>A0A9W6N635</accession>
<evidence type="ECO:0000313" key="1">
    <source>
        <dbReference type="EMBL" id="GLK78912.1"/>
    </source>
</evidence>
<gene>
    <name evidence="1" type="ORF">GCM10008174_06530</name>
</gene>
<sequence length="114" mass="12220">MAAPPKAAGPVVATEFPIQAAFCASAAVGESAIPTNASQRNACDNLDDVMVSLSEIIPRCGLMDAHIFAPYLRLTETRLTIKDGFPMTAIGSAYDLKFAQTIKPHLIVYRIVLK</sequence>
<evidence type="ECO:0000313" key="2">
    <source>
        <dbReference type="Proteomes" id="UP001143309"/>
    </source>
</evidence>
<dbReference type="RefSeq" id="WP_271200091.1">
    <property type="nucleotide sequence ID" value="NZ_BSFL01000001.1"/>
</dbReference>
<organism evidence="1 2">
    <name type="scientific">Methylopila turkensis</name>
    <dbReference type="NCBI Taxonomy" id="1437816"/>
    <lineage>
        <taxon>Bacteria</taxon>
        <taxon>Pseudomonadati</taxon>
        <taxon>Pseudomonadota</taxon>
        <taxon>Alphaproteobacteria</taxon>
        <taxon>Hyphomicrobiales</taxon>
        <taxon>Methylopilaceae</taxon>
        <taxon>Methylopila</taxon>
    </lineage>
</organism>
<dbReference type="AlphaFoldDB" id="A0A9W6N635"/>
<protein>
    <submittedName>
        <fullName evidence="1">Uncharacterized protein</fullName>
    </submittedName>
</protein>
<keyword evidence="2" id="KW-1185">Reference proteome</keyword>
<dbReference type="Proteomes" id="UP001143309">
    <property type="component" value="Unassembled WGS sequence"/>
</dbReference>
<comment type="caution">
    <text evidence="1">The sequence shown here is derived from an EMBL/GenBank/DDBJ whole genome shotgun (WGS) entry which is preliminary data.</text>
</comment>
<reference evidence="1" key="1">
    <citation type="journal article" date="2014" name="Int. J. Syst. Evol. Microbiol.">
        <title>Complete genome sequence of Corynebacterium casei LMG S-19264T (=DSM 44701T), isolated from a smear-ripened cheese.</title>
        <authorList>
            <consortium name="US DOE Joint Genome Institute (JGI-PGF)"/>
            <person name="Walter F."/>
            <person name="Albersmeier A."/>
            <person name="Kalinowski J."/>
            <person name="Ruckert C."/>
        </authorList>
    </citation>
    <scope>NUCLEOTIDE SEQUENCE</scope>
    <source>
        <strain evidence="1">VKM B-2748</strain>
    </source>
</reference>
<dbReference type="EMBL" id="BSFL01000001">
    <property type="protein sequence ID" value="GLK78912.1"/>
    <property type="molecule type" value="Genomic_DNA"/>
</dbReference>
<reference evidence="1" key="2">
    <citation type="submission" date="2023-01" db="EMBL/GenBank/DDBJ databases">
        <authorList>
            <person name="Sun Q."/>
            <person name="Evtushenko L."/>
        </authorList>
    </citation>
    <scope>NUCLEOTIDE SEQUENCE</scope>
    <source>
        <strain evidence="1">VKM B-2748</strain>
    </source>
</reference>
<name>A0A9W6N635_9HYPH</name>